<protein>
    <recommendedName>
        <fullName evidence="5">Type II secretion system protein GspG C-terminal domain-containing protein</fullName>
    </recommendedName>
</protein>
<dbReference type="GO" id="GO:0015628">
    <property type="term" value="P:protein secretion by the type II secretion system"/>
    <property type="evidence" value="ECO:0007669"/>
    <property type="project" value="InterPro"/>
</dbReference>
<keyword evidence="2" id="KW-1133">Transmembrane helix</keyword>
<keyword evidence="2" id="KW-0812">Transmembrane</keyword>
<dbReference type="PRINTS" id="PR00813">
    <property type="entry name" value="BCTERIALGSPG"/>
</dbReference>
<evidence type="ECO:0000256" key="1">
    <source>
        <dbReference type="ARBA" id="ARBA00022481"/>
    </source>
</evidence>
<organism evidence="3 4">
    <name type="scientific">Candidatus Danuiimicrobium aquiferis</name>
    <dbReference type="NCBI Taxonomy" id="1801832"/>
    <lineage>
        <taxon>Bacteria</taxon>
        <taxon>Pseudomonadati</taxon>
        <taxon>Candidatus Omnitrophota</taxon>
        <taxon>Candidatus Danuiimicrobium</taxon>
    </lineage>
</organism>
<evidence type="ECO:0000313" key="4">
    <source>
        <dbReference type="Proteomes" id="UP000178187"/>
    </source>
</evidence>
<evidence type="ECO:0008006" key="5">
    <source>
        <dbReference type="Google" id="ProtNLM"/>
    </source>
</evidence>
<evidence type="ECO:0000256" key="2">
    <source>
        <dbReference type="SAM" id="Phobius"/>
    </source>
</evidence>
<proteinExistence type="predicted"/>
<dbReference type="InterPro" id="IPR012902">
    <property type="entry name" value="N_methyl_site"/>
</dbReference>
<dbReference type="NCBIfam" id="TIGR02532">
    <property type="entry name" value="IV_pilin_GFxxxE"/>
    <property type="match status" value="1"/>
</dbReference>
<accession>A0A1G1KUX6</accession>
<gene>
    <name evidence="3" type="ORF">A3G33_03430</name>
</gene>
<feature type="transmembrane region" description="Helical" evidence="2">
    <location>
        <begin position="21"/>
        <end position="40"/>
    </location>
</feature>
<evidence type="ECO:0000313" key="3">
    <source>
        <dbReference type="EMBL" id="OGW96369.1"/>
    </source>
</evidence>
<dbReference type="Gene3D" id="3.30.700.10">
    <property type="entry name" value="Glycoprotein, Type 4 Pilin"/>
    <property type="match status" value="1"/>
</dbReference>
<dbReference type="EMBL" id="MHFR01000051">
    <property type="protein sequence ID" value="OGW96369.1"/>
    <property type="molecule type" value="Genomic_DNA"/>
</dbReference>
<comment type="caution">
    <text evidence="3">The sequence shown here is derived from an EMBL/GenBank/DDBJ whole genome shotgun (WGS) entry which is preliminary data.</text>
</comment>
<dbReference type="SUPFAM" id="SSF54523">
    <property type="entry name" value="Pili subunits"/>
    <property type="match status" value="1"/>
</dbReference>
<keyword evidence="2" id="KW-0472">Membrane</keyword>
<sequence>MKNDVLKKCIKKKEHPGKGVTLTELLVVVVIVAIGSSMFLPKIDKGIENQKALNALNTLRTISQARRMYVMEVSGLLTTNVLPSGNPMCVAGTSAIDELVNKGYLDRNDFAPGFTYTFGNTSAFFVSNRDVIARTPEGRQISFESQTWCAGNPGGIGGDSYIKDSDGYIGPTTGLGSDQDY</sequence>
<dbReference type="Proteomes" id="UP000178187">
    <property type="component" value="Unassembled WGS sequence"/>
</dbReference>
<dbReference type="GO" id="GO:0015627">
    <property type="term" value="C:type II protein secretion system complex"/>
    <property type="evidence" value="ECO:0007669"/>
    <property type="project" value="InterPro"/>
</dbReference>
<reference evidence="3 4" key="1">
    <citation type="journal article" date="2016" name="Nat. Commun.">
        <title>Thousands of microbial genomes shed light on interconnected biogeochemical processes in an aquifer system.</title>
        <authorList>
            <person name="Anantharaman K."/>
            <person name="Brown C.T."/>
            <person name="Hug L.A."/>
            <person name="Sharon I."/>
            <person name="Castelle C.J."/>
            <person name="Probst A.J."/>
            <person name="Thomas B.C."/>
            <person name="Singh A."/>
            <person name="Wilkins M.J."/>
            <person name="Karaoz U."/>
            <person name="Brodie E.L."/>
            <person name="Williams K.H."/>
            <person name="Hubbard S.S."/>
            <person name="Banfield J.F."/>
        </authorList>
    </citation>
    <scope>NUCLEOTIDE SEQUENCE [LARGE SCALE GENOMIC DNA]</scope>
</reference>
<dbReference type="InterPro" id="IPR045584">
    <property type="entry name" value="Pilin-like"/>
</dbReference>
<keyword evidence="1" id="KW-0488">Methylation</keyword>
<dbReference type="InterPro" id="IPR000983">
    <property type="entry name" value="Bac_GSPG_pilin"/>
</dbReference>
<dbReference type="AlphaFoldDB" id="A0A1G1KUX6"/>
<name>A0A1G1KUX6_9BACT</name>